<dbReference type="InterPro" id="IPR012347">
    <property type="entry name" value="Ferritin-like"/>
</dbReference>
<reference evidence="1 2" key="1">
    <citation type="submission" date="2015-05" db="EMBL/GenBank/DDBJ databases">
        <title>Comparison of genome.</title>
        <authorList>
            <person name="Zheng Z."/>
            <person name="Sun M."/>
        </authorList>
    </citation>
    <scope>NUCLEOTIDE SEQUENCE [LARGE SCALE GENOMIC DNA]</scope>
    <source>
        <strain evidence="1 2">G25-74</strain>
    </source>
</reference>
<comment type="caution">
    <text evidence="1">The sequence shown here is derived from an EMBL/GenBank/DDBJ whole genome shotgun (WGS) entry which is preliminary data.</text>
</comment>
<protein>
    <recommendedName>
        <fullName evidence="3">DUF3231 family protein</fullName>
    </recommendedName>
</protein>
<dbReference type="InterPro" id="IPR021617">
    <property type="entry name" value="DUF3231"/>
</dbReference>
<accession>A0A177ZGR7</accession>
<dbReference type="Gene3D" id="1.20.1260.10">
    <property type="match status" value="2"/>
</dbReference>
<organism evidence="1 2">
    <name type="scientific">Lederbergia galactosidilytica</name>
    <dbReference type="NCBI Taxonomy" id="217031"/>
    <lineage>
        <taxon>Bacteria</taxon>
        <taxon>Bacillati</taxon>
        <taxon>Bacillota</taxon>
        <taxon>Bacilli</taxon>
        <taxon>Bacillales</taxon>
        <taxon>Bacillaceae</taxon>
        <taxon>Lederbergia</taxon>
    </lineage>
</organism>
<dbReference type="PATRIC" id="fig|217031.6.peg.4655"/>
<keyword evidence="2" id="KW-1185">Reference proteome</keyword>
<dbReference type="Pfam" id="PF11553">
    <property type="entry name" value="DUF3231"/>
    <property type="match status" value="2"/>
</dbReference>
<evidence type="ECO:0000313" key="1">
    <source>
        <dbReference type="EMBL" id="OAK67126.1"/>
    </source>
</evidence>
<sequence>MVEGKQIRLTSGEITQLYMQYMEDSATVCSLSFFLEKAEDTEIKPIIKHALQLSQTHVHKIKSILTEEKHKIPHGFKVEEDVDLTAPRLYADSFILTFIHQMAAIGLRAYAASLSLAVRSDITTYYKERLQETMELYEMSKDLLLSKGLYIRAPYLPNLDEVNFVKKQSFLWDIFGEKRPLIGSELTNLYSNIQRNALGTATLTGFSQVAQAKDVTKFMLRCIDIAKKHITVFSEKLKESNLPVPMTWDTDISKSTTNTFSDKLMMYYTTSLISLSIGFYGLSIAQSPRVDLGVMYNRLSLEIQKLSEDGANIMIKNKWLEQPPMVPNRKDLAKGN</sequence>
<gene>
    <name evidence="1" type="ORF">ABB05_21425</name>
</gene>
<dbReference type="Proteomes" id="UP000077881">
    <property type="component" value="Unassembled WGS sequence"/>
</dbReference>
<name>A0A177ZGR7_9BACI</name>
<evidence type="ECO:0008006" key="3">
    <source>
        <dbReference type="Google" id="ProtNLM"/>
    </source>
</evidence>
<dbReference type="AlphaFoldDB" id="A0A177ZGR7"/>
<dbReference type="RefSeq" id="WP_057984792.1">
    <property type="nucleotide sequence ID" value="NZ_JAGGKH010000012.1"/>
</dbReference>
<evidence type="ECO:0000313" key="2">
    <source>
        <dbReference type="Proteomes" id="UP000077881"/>
    </source>
</evidence>
<dbReference type="EMBL" id="LDJR01000061">
    <property type="protein sequence ID" value="OAK67126.1"/>
    <property type="molecule type" value="Genomic_DNA"/>
</dbReference>
<dbReference type="STRING" id="217031.ABB05_21425"/>
<proteinExistence type="predicted"/>